<feature type="chain" id="PRO_5018209807" evidence="1">
    <location>
        <begin position="23"/>
        <end position="133"/>
    </location>
</feature>
<dbReference type="InterPro" id="IPR009739">
    <property type="entry name" value="LprI-like_N"/>
</dbReference>
<evidence type="ECO:0000313" key="4">
    <source>
        <dbReference type="Proteomes" id="UP000279457"/>
    </source>
</evidence>
<evidence type="ECO:0000259" key="2">
    <source>
        <dbReference type="Pfam" id="PF07007"/>
    </source>
</evidence>
<evidence type="ECO:0000256" key="1">
    <source>
        <dbReference type="SAM" id="SignalP"/>
    </source>
</evidence>
<keyword evidence="4" id="KW-1185">Reference proteome</keyword>
<dbReference type="Proteomes" id="UP000279457">
    <property type="component" value="Unassembled WGS sequence"/>
</dbReference>
<dbReference type="RefSeq" id="WP_124234444.1">
    <property type="nucleotide sequence ID" value="NZ_RHHM01000016.1"/>
</dbReference>
<reference evidence="3 4" key="1">
    <citation type="submission" date="2018-10" db="EMBL/GenBank/DDBJ databases">
        <title>Draft genome sequence for the type isolate of Erwinia psidii, agent causal of bacterial blight in guava (Psidium guajava) and wilt and die-back of Eucalyptus spp.</title>
        <authorList>
            <person name="Hermenegildo P.S."/>
            <person name="Santos S.A."/>
            <person name="Guimaraes L.M.S."/>
            <person name="Vidigal P.M.P."/>
            <person name="Pereira I.C."/>
            <person name="Badel J.L."/>
            <person name="Alfenas-Zerbini P."/>
            <person name="Ferreira M.A.S.V."/>
            <person name="Alfenas A.C."/>
        </authorList>
    </citation>
    <scope>NUCLEOTIDE SEQUENCE [LARGE SCALE GENOMIC DNA]</scope>
    <source>
        <strain evidence="3 4">IBSBF 435</strain>
    </source>
</reference>
<comment type="caution">
    <text evidence="3">The sequence shown here is derived from an EMBL/GenBank/DDBJ whole genome shotgun (WGS) entry which is preliminary data.</text>
</comment>
<sequence length="133" mass="15173">MKKLTPRLLAGSLLAICLAAQAQEDCSKKTISWAVDECRENNKVATEKVLNAEYQAAKNRIVEQYSYDNNVVKKQLQMLLDTQRNWLKYRKGQCEMEASLAEEGSSAHSGFINECINKLDKQRIVQFKEIPYG</sequence>
<dbReference type="OrthoDB" id="7340239at2"/>
<keyword evidence="1" id="KW-0732">Signal</keyword>
<dbReference type="Gene3D" id="1.20.1270.180">
    <property type="match status" value="1"/>
</dbReference>
<evidence type="ECO:0000313" key="3">
    <source>
        <dbReference type="EMBL" id="RQM36910.1"/>
    </source>
</evidence>
<protein>
    <submittedName>
        <fullName evidence="3">DUF1311 domain-containing protein</fullName>
    </submittedName>
</protein>
<dbReference type="Pfam" id="PF07007">
    <property type="entry name" value="LprI"/>
    <property type="match status" value="1"/>
</dbReference>
<name>A0A3N6S754_9GAMM</name>
<feature type="domain" description="Lysozyme inhibitor LprI-like N-terminal" evidence="2">
    <location>
        <begin position="26"/>
        <end position="126"/>
    </location>
</feature>
<feature type="signal peptide" evidence="1">
    <location>
        <begin position="1"/>
        <end position="22"/>
    </location>
</feature>
<dbReference type="AlphaFoldDB" id="A0A3N6S754"/>
<organism evidence="3 4">
    <name type="scientific">Erwinia psidii</name>
    <dbReference type="NCBI Taxonomy" id="69224"/>
    <lineage>
        <taxon>Bacteria</taxon>
        <taxon>Pseudomonadati</taxon>
        <taxon>Pseudomonadota</taxon>
        <taxon>Gammaproteobacteria</taxon>
        <taxon>Enterobacterales</taxon>
        <taxon>Erwiniaceae</taxon>
        <taxon>Erwinia</taxon>
    </lineage>
</organism>
<accession>A0A3N6S754</accession>
<gene>
    <name evidence="3" type="ORF">EB241_18300</name>
</gene>
<proteinExistence type="predicted"/>
<dbReference type="EMBL" id="RHHM01000016">
    <property type="protein sequence ID" value="RQM36910.1"/>
    <property type="molecule type" value="Genomic_DNA"/>
</dbReference>